<evidence type="ECO:0000313" key="2">
    <source>
        <dbReference type="Proteomes" id="UP001162501"/>
    </source>
</evidence>
<protein>
    <submittedName>
        <fullName evidence="1">Uncharacterized protein</fullName>
    </submittedName>
</protein>
<dbReference type="Proteomes" id="UP001162501">
    <property type="component" value="Chromosome 9"/>
</dbReference>
<sequence length="62" mass="6590">GWGLEVGGGGRNYGGMGVPTESQVRRRGRRAEPRGSAPRRWPAPSPAAGRARDPAANPRNRV</sequence>
<evidence type="ECO:0000313" key="1">
    <source>
        <dbReference type="EMBL" id="CAN0568611.1"/>
    </source>
</evidence>
<accession>A0AC60A7P0</accession>
<reference evidence="1" key="1">
    <citation type="submission" date="2023-05" db="EMBL/GenBank/DDBJ databases">
        <authorList>
            <consortium name="ELIXIR-Norway"/>
        </authorList>
    </citation>
    <scope>NUCLEOTIDE SEQUENCE</scope>
</reference>
<dbReference type="EMBL" id="OX596093">
    <property type="protein sequence ID" value="CAN0568611.1"/>
    <property type="molecule type" value="Genomic_DNA"/>
</dbReference>
<gene>
    <name evidence="1" type="ORF">MRATA1EN22A_LOCUS27836</name>
</gene>
<feature type="non-terminal residue" evidence="1">
    <location>
        <position position="1"/>
    </location>
</feature>
<feature type="non-terminal residue" evidence="1">
    <location>
        <position position="62"/>
    </location>
</feature>
<name>A0AC60A7P0_RANTA</name>
<reference evidence="1" key="2">
    <citation type="submission" date="2025-03" db="EMBL/GenBank/DDBJ databases">
        <authorList>
            <consortium name="ELIXIR-Norway"/>
            <consortium name="Elixir Norway"/>
        </authorList>
    </citation>
    <scope>NUCLEOTIDE SEQUENCE</scope>
</reference>
<organism evidence="1 2">
    <name type="scientific">Rangifer tarandus platyrhynchus</name>
    <name type="common">Svalbard reindeer</name>
    <dbReference type="NCBI Taxonomy" id="3082113"/>
    <lineage>
        <taxon>Eukaryota</taxon>
        <taxon>Metazoa</taxon>
        <taxon>Chordata</taxon>
        <taxon>Craniata</taxon>
        <taxon>Vertebrata</taxon>
        <taxon>Euteleostomi</taxon>
        <taxon>Mammalia</taxon>
        <taxon>Eutheria</taxon>
        <taxon>Laurasiatheria</taxon>
        <taxon>Artiodactyla</taxon>
        <taxon>Ruminantia</taxon>
        <taxon>Pecora</taxon>
        <taxon>Cervidae</taxon>
        <taxon>Odocoileinae</taxon>
        <taxon>Rangifer</taxon>
    </lineage>
</organism>
<proteinExistence type="predicted"/>